<name>B0EB89_ENTDS</name>
<dbReference type="SMART" id="SM00811">
    <property type="entry name" value="Alpha_kinase"/>
    <property type="match status" value="1"/>
</dbReference>
<dbReference type="EMBL" id="DS548570">
    <property type="protein sequence ID" value="EDR28204.1"/>
    <property type="molecule type" value="Genomic_DNA"/>
</dbReference>
<proteinExistence type="inferred from homology"/>
<dbReference type="SUPFAM" id="SSF56112">
    <property type="entry name" value="Protein kinase-like (PK-like)"/>
    <property type="match status" value="1"/>
</dbReference>
<organism evidence="9">
    <name type="scientific">Entamoeba dispar (strain ATCC PRA-260 / SAW760)</name>
    <dbReference type="NCBI Taxonomy" id="370354"/>
    <lineage>
        <taxon>Eukaryota</taxon>
        <taxon>Amoebozoa</taxon>
        <taxon>Evosea</taxon>
        <taxon>Archamoebae</taxon>
        <taxon>Mastigamoebida</taxon>
        <taxon>Entamoebidae</taxon>
        <taxon>Entamoeba</taxon>
    </lineage>
</organism>
<dbReference type="AlphaFoldDB" id="B0EB89"/>
<keyword evidence="2" id="KW-0723">Serine/threonine-protein kinase</keyword>
<dbReference type="GeneID" id="5880551"/>
<dbReference type="OrthoDB" id="301415at2759"/>
<evidence type="ECO:0000313" key="8">
    <source>
        <dbReference type="EMBL" id="EDR28204.1"/>
    </source>
</evidence>
<dbReference type="PANTHER" id="PTHR45992">
    <property type="entry name" value="EUKARYOTIC ELONGATION FACTOR 2 KINASE-RELATED"/>
    <property type="match status" value="1"/>
</dbReference>
<evidence type="ECO:0000256" key="1">
    <source>
        <dbReference type="ARBA" id="ARBA00008651"/>
    </source>
</evidence>
<dbReference type="EC" id="2.7.11.20" evidence="8"/>
<dbReference type="GO" id="GO:0005524">
    <property type="term" value="F:ATP binding"/>
    <property type="evidence" value="ECO:0007669"/>
    <property type="project" value="UniProtKB-KW"/>
</dbReference>
<keyword evidence="3 8" id="KW-0808">Transferase</keyword>
<evidence type="ECO:0000259" key="7">
    <source>
        <dbReference type="PROSITE" id="PS51158"/>
    </source>
</evidence>
<evidence type="ECO:0000313" key="9">
    <source>
        <dbReference type="Proteomes" id="UP000008076"/>
    </source>
</evidence>
<dbReference type="InterPro" id="IPR004166">
    <property type="entry name" value="a-kinase_dom"/>
</dbReference>
<evidence type="ECO:0000256" key="2">
    <source>
        <dbReference type="ARBA" id="ARBA00022527"/>
    </source>
</evidence>
<evidence type="ECO:0000256" key="4">
    <source>
        <dbReference type="ARBA" id="ARBA00022741"/>
    </source>
</evidence>
<keyword evidence="8" id="KW-0251">Elongation factor</keyword>
<dbReference type="eggNOG" id="ENOG502RG42">
    <property type="taxonomic scope" value="Eukaryota"/>
</dbReference>
<keyword evidence="5 8" id="KW-0418">Kinase</keyword>
<dbReference type="RefSeq" id="XP_001735589.1">
    <property type="nucleotide sequence ID" value="XM_001735537.1"/>
</dbReference>
<protein>
    <submittedName>
        <fullName evidence="8">Elongation factor 2 kinase, putative</fullName>
        <ecNumber evidence="8">2.7.11.20</ecNumber>
    </submittedName>
</protein>
<dbReference type="KEGG" id="edi:EDI_169330"/>
<sequence>MESDFNGISKEQFEESIVRMKTYESIVTIYSGKKKKQKPEYQILSYLNSIENEGKDKMTDIIFIIEKNNKKNINIINEKIMTLIKRYSTMRFGFIQYYIDEFNRFCCSHPQFIENEKFYNEEYNNRFIDENYNKENMLQIPFDNIITKITNVDWRIKNDGKKVIIWFDKSPININKQTKEIIEQDNIIIDHLFVFITQKYDNKYQQEFNEKIIHSKKIEHICWNKFNLNECLLNKLWFNKLLDIDIKNTLFDDKLNDLRIYMNELLMSKEKEVMNGIIISIPESYINSDECYKSYGVSTIVEVEPSQLQVDLKCSGLGRFKIVHKGLLNNKEEVVVKYDHDIINNTFDNYIGILESYSVTKKFLNDFNFLSTSSIQCVNIKLFVPTITPLSKKIYTISEIRKFIKGKNIFLIEPLLKERFTYWNKNDGKVNLENYSASLNCFSHFTYVRSGRRLLISDLQGVIHNENYLLTDMAIHHEMSCRFGCSGDNHRFNGMNIFLQKHVCNSVCFKLNLNGIDTFEADEEAETKCYITTISQ</sequence>
<evidence type="ECO:0000256" key="5">
    <source>
        <dbReference type="ARBA" id="ARBA00022777"/>
    </source>
</evidence>
<dbReference type="PROSITE" id="PS51158">
    <property type="entry name" value="ALPHA_KINASE"/>
    <property type="match status" value="1"/>
</dbReference>
<comment type="similarity">
    <text evidence="1">Belongs to the protein kinase superfamily. Alpha-type protein kinase family. ALPK subfamily.</text>
</comment>
<dbReference type="Gene3D" id="3.20.200.10">
    <property type="entry name" value="MHCK/EF2 kinase"/>
    <property type="match status" value="1"/>
</dbReference>
<feature type="domain" description="Alpha-type protein kinase" evidence="7">
    <location>
        <begin position="284"/>
        <end position="516"/>
    </location>
</feature>
<dbReference type="CDD" id="cd04515">
    <property type="entry name" value="Alpha_kinase"/>
    <property type="match status" value="1"/>
</dbReference>
<dbReference type="OMA" id="QKPEYQI"/>
<dbReference type="InterPro" id="IPR011009">
    <property type="entry name" value="Kinase-like_dom_sf"/>
</dbReference>
<dbReference type="InterPro" id="IPR051852">
    <property type="entry name" value="Alpha-type_PK"/>
</dbReference>
<dbReference type="Pfam" id="PF02816">
    <property type="entry name" value="Alpha_kinase"/>
    <property type="match status" value="1"/>
</dbReference>
<keyword evidence="4" id="KW-0547">Nucleotide-binding</keyword>
<keyword evidence="6" id="KW-0067">ATP-binding</keyword>
<reference evidence="9" key="1">
    <citation type="submission" date="2007-12" db="EMBL/GenBank/DDBJ databases">
        <title>Annotation of Entamoeba dispar SAW760.</title>
        <authorList>
            <person name="Lorenzi H."/>
            <person name="Inman J."/>
            <person name="Schobel S."/>
            <person name="Amedeo P."/>
            <person name="Caler E."/>
        </authorList>
    </citation>
    <scope>NUCLEOTIDE SEQUENCE [LARGE SCALE GENOMIC DNA]</scope>
    <source>
        <strain evidence="9">ATCC PRA-260 / SAW760</strain>
    </source>
</reference>
<dbReference type="GO" id="GO:0003746">
    <property type="term" value="F:translation elongation factor activity"/>
    <property type="evidence" value="ECO:0007669"/>
    <property type="project" value="UniProtKB-KW"/>
</dbReference>
<evidence type="ECO:0000256" key="3">
    <source>
        <dbReference type="ARBA" id="ARBA00022679"/>
    </source>
</evidence>
<keyword evidence="8" id="KW-0648">Protein biosynthesis</keyword>
<accession>B0EB89</accession>
<dbReference type="VEuPathDB" id="AmoebaDB:EDI_169330"/>
<dbReference type="Proteomes" id="UP000008076">
    <property type="component" value="Unassembled WGS sequence"/>
</dbReference>
<evidence type="ECO:0000256" key="6">
    <source>
        <dbReference type="ARBA" id="ARBA00022840"/>
    </source>
</evidence>
<gene>
    <name evidence="8" type="ORF">EDI_169330</name>
</gene>
<keyword evidence="9" id="KW-1185">Reference proteome</keyword>
<dbReference type="PANTHER" id="PTHR45992:SF11">
    <property type="entry name" value="ALPHA-TYPE PROTEIN KINASE DOMAIN-CONTAINING PROTEIN"/>
    <property type="match status" value="1"/>
</dbReference>
<dbReference type="GO" id="GO:0004686">
    <property type="term" value="F:elongation factor-2 kinase activity"/>
    <property type="evidence" value="ECO:0007669"/>
    <property type="project" value="UniProtKB-EC"/>
</dbReference>